<accession>A0A6A4T742</accession>
<reference evidence="2 3" key="1">
    <citation type="submission" date="2019-06" db="EMBL/GenBank/DDBJ databases">
        <title>Draft genomes of female and male turbot (Scophthalmus maximus).</title>
        <authorList>
            <person name="Xu H."/>
            <person name="Xu X.-W."/>
            <person name="Shao C."/>
            <person name="Chen S."/>
        </authorList>
    </citation>
    <scope>NUCLEOTIDE SEQUENCE [LARGE SCALE GENOMIC DNA]</scope>
    <source>
        <strain evidence="2">Ysfricsl-2016a</strain>
        <tissue evidence="2">Blood</tissue>
    </source>
</reference>
<dbReference type="AlphaFoldDB" id="A0A6A4T742"/>
<gene>
    <name evidence="2" type="ORF">F2P81_009498</name>
</gene>
<feature type="domain" description="Integrase catalytic" evidence="1">
    <location>
        <begin position="274"/>
        <end position="401"/>
    </location>
</feature>
<evidence type="ECO:0000259" key="1">
    <source>
        <dbReference type="PROSITE" id="PS50994"/>
    </source>
</evidence>
<organism evidence="2 3">
    <name type="scientific">Scophthalmus maximus</name>
    <name type="common">Turbot</name>
    <name type="synonym">Psetta maxima</name>
    <dbReference type="NCBI Taxonomy" id="52904"/>
    <lineage>
        <taxon>Eukaryota</taxon>
        <taxon>Metazoa</taxon>
        <taxon>Chordata</taxon>
        <taxon>Craniata</taxon>
        <taxon>Vertebrata</taxon>
        <taxon>Euteleostomi</taxon>
        <taxon>Actinopterygii</taxon>
        <taxon>Neopterygii</taxon>
        <taxon>Teleostei</taxon>
        <taxon>Neoteleostei</taxon>
        <taxon>Acanthomorphata</taxon>
        <taxon>Carangaria</taxon>
        <taxon>Pleuronectiformes</taxon>
        <taxon>Pleuronectoidei</taxon>
        <taxon>Scophthalmidae</taxon>
        <taxon>Scophthalmus</taxon>
    </lineage>
</organism>
<dbReference type="InterPro" id="IPR012337">
    <property type="entry name" value="RNaseH-like_sf"/>
</dbReference>
<dbReference type="Proteomes" id="UP000438429">
    <property type="component" value="Unassembled WGS sequence"/>
</dbReference>
<evidence type="ECO:0000313" key="3">
    <source>
        <dbReference type="Proteomes" id="UP000438429"/>
    </source>
</evidence>
<dbReference type="CDD" id="cd09272">
    <property type="entry name" value="RNase_HI_RT_Ty1"/>
    <property type="match status" value="1"/>
</dbReference>
<name>A0A6A4T742_SCOMX</name>
<dbReference type="GO" id="GO:0015074">
    <property type="term" value="P:DNA integration"/>
    <property type="evidence" value="ECO:0007669"/>
    <property type="project" value="InterPro"/>
</dbReference>
<sequence>MIPQTPQVGGAEAPLRPSDTDLEDVVAALLLLSLRGQDNLHSFEVNTCGNTLQEPVGQANNPVGKPESSDPNLVSMKQLIKVQHSDQAVHKHLSLRPEVQLEMTLVQEHHTNLQEQIQAPQPRVEGDPEEGHTSKVSIAACTAIQEPQSVPNLKEMSSSGLTSRHLLHDALQPMEQMNLGYQETHASSLVTPAGEVSHFVSSDDHQASPPACLVDMGAPQPRDAHPPIFSPTSLRFERRKEDCCQLECTTRVHSARGYEVNANILVPGNIALDGDDRPRVKRITFVTKIFACNEELQRNQTIHGPTDLKSLLFYSCDQRVTLHCRPSNLNMQKKSDTVLATEKFVADTVPYGKVKCFRSDNGTEFTRKVFQTLLIKNATRHQTSAPYSPHQNGTAERNWRTHFDIERCMLIEVVCPNNCGLMQSRLLLWKCDENLGIQAYIDANWAGDINDRRSTTGYCVSLIKGRPLVSLKTKKQPTVALSTCEAEYIALAATIQECLYLTQLLDGIDKYLYALPKLYEDNQGTIALAKNPVSRQRCKHMDIKYHFIRSTVNDGKVLLEYCPTDQMVADLMTKPATKFKLVKFAKFMFGDN</sequence>
<dbReference type="PANTHER" id="PTHR11439:SF483">
    <property type="entry name" value="PEPTIDE SYNTHASE GLIP-LIKE, PUTATIVE (AFU_ORTHOLOGUE AFUA_3G12920)-RELATED"/>
    <property type="match status" value="1"/>
</dbReference>
<dbReference type="Gene3D" id="3.30.420.10">
    <property type="entry name" value="Ribonuclease H-like superfamily/Ribonuclease H"/>
    <property type="match status" value="1"/>
</dbReference>
<dbReference type="PANTHER" id="PTHR11439">
    <property type="entry name" value="GAG-POL-RELATED RETROTRANSPOSON"/>
    <property type="match status" value="1"/>
</dbReference>
<dbReference type="InterPro" id="IPR036397">
    <property type="entry name" value="RNaseH_sf"/>
</dbReference>
<comment type="caution">
    <text evidence="2">The sequence shown here is derived from an EMBL/GenBank/DDBJ whole genome shotgun (WGS) entry which is preliminary data.</text>
</comment>
<evidence type="ECO:0000313" key="2">
    <source>
        <dbReference type="EMBL" id="KAF0039014.1"/>
    </source>
</evidence>
<dbReference type="PROSITE" id="PS50994">
    <property type="entry name" value="INTEGRASE"/>
    <property type="match status" value="1"/>
</dbReference>
<dbReference type="EMBL" id="VEVO01000008">
    <property type="protein sequence ID" value="KAF0039014.1"/>
    <property type="molecule type" value="Genomic_DNA"/>
</dbReference>
<proteinExistence type="predicted"/>
<protein>
    <recommendedName>
        <fullName evidence="1">Integrase catalytic domain-containing protein</fullName>
    </recommendedName>
</protein>
<dbReference type="SUPFAM" id="SSF53098">
    <property type="entry name" value="Ribonuclease H-like"/>
    <property type="match status" value="1"/>
</dbReference>
<dbReference type="GO" id="GO:0003676">
    <property type="term" value="F:nucleic acid binding"/>
    <property type="evidence" value="ECO:0007669"/>
    <property type="project" value="InterPro"/>
</dbReference>
<dbReference type="InterPro" id="IPR001584">
    <property type="entry name" value="Integrase_cat-core"/>
</dbReference>